<evidence type="ECO:0000256" key="1">
    <source>
        <dbReference type="SAM" id="MobiDB-lite"/>
    </source>
</evidence>
<name>A0A250J5H1_9BACT</name>
<dbReference type="PANTHER" id="PTHR39639">
    <property type="entry name" value="CHROMOSOME 16, WHOLE GENOME SHOTGUN SEQUENCE"/>
    <property type="match status" value="1"/>
</dbReference>
<feature type="region of interest" description="Disordered" evidence="1">
    <location>
        <begin position="1"/>
        <end position="42"/>
    </location>
</feature>
<evidence type="ECO:0000259" key="2">
    <source>
        <dbReference type="Pfam" id="PF03235"/>
    </source>
</evidence>
<gene>
    <name evidence="3" type="ORF">CYFUS_004298</name>
</gene>
<proteinExistence type="predicted"/>
<feature type="compositionally biased region" description="Basic and acidic residues" evidence="1">
    <location>
        <begin position="30"/>
        <end position="42"/>
    </location>
</feature>
<evidence type="ECO:0000313" key="3">
    <source>
        <dbReference type="EMBL" id="ATB38863.1"/>
    </source>
</evidence>
<protein>
    <recommendedName>
        <fullName evidence="2">GmrSD restriction endonucleases N-terminal domain-containing protein</fullName>
    </recommendedName>
</protein>
<feature type="domain" description="GmrSD restriction endonucleases N-terminal" evidence="2">
    <location>
        <begin position="58"/>
        <end position="196"/>
    </location>
</feature>
<dbReference type="Proteomes" id="UP000217257">
    <property type="component" value="Chromosome"/>
</dbReference>
<dbReference type="AlphaFoldDB" id="A0A250J5H1"/>
<sequence>MADEKPQENPEEPKQEFFENDATDVEVEDVGERPSETKPWDPSRIRISTKPFSLRQVADMIKDGDIDLAPDFQRLYVWKPAQRSRLIESVLLGIPLPAFYFNQDFQGAMQVVDGVQRLTTINRFATGGEALSDLEYLKHLEGQTFNDLDVVLRRRFHQTQIFVNVIEPQTPDDVKFDVFRRINTGGSPLTAQEIRHCMSRKRSRDLLKALTALPSFHKATDEAFSHERRMADREVVLRFCAFRSLLNLNDYREFNSLDSFLLDFTRRVDGVHPSGQNLSEDAITQLSADFDRAMRTANAVFGNTAFRKYRLGATRRGPINRALFESWAVALADYEPEQLKPNQEAIIKAARKRMGDYDYNAAVSQGTGDISKVKLRFQVARDILKKAAG</sequence>
<feature type="compositionally biased region" description="Basic and acidic residues" evidence="1">
    <location>
        <begin position="1"/>
        <end position="17"/>
    </location>
</feature>
<evidence type="ECO:0000313" key="4">
    <source>
        <dbReference type="Proteomes" id="UP000217257"/>
    </source>
</evidence>
<dbReference type="RefSeq" id="WP_095986967.1">
    <property type="nucleotide sequence ID" value="NZ_CP022098.1"/>
</dbReference>
<dbReference type="KEGG" id="cfus:CYFUS_004298"/>
<organism evidence="3 4">
    <name type="scientific">Cystobacter fuscus</name>
    <dbReference type="NCBI Taxonomy" id="43"/>
    <lineage>
        <taxon>Bacteria</taxon>
        <taxon>Pseudomonadati</taxon>
        <taxon>Myxococcota</taxon>
        <taxon>Myxococcia</taxon>
        <taxon>Myxococcales</taxon>
        <taxon>Cystobacterineae</taxon>
        <taxon>Archangiaceae</taxon>
        <taxon>Cystobacter</taxon>
    </lineage>
</organism>
<dbReference type="InterPro" id="IPR004919">
    <property type="entry name" value="GmrSD_N"/>
</dbReference>
<dbReference type="EMBL" id="CP022098">
    <property type="protein sequence ID" value="ATB38863.1"/>
    <property type="molecule type" value="Genomic_DNA"/>
</dbReference>
<feature type="compositionally biased region" description="Acidic residues" evidence="1">
    <location>
        <begin position="18"/>
        <end position="29"/>
    </location>
</feature>
<dbReference type="Pfam" id="PF03235">
    <property type="entry name" value="GmrSD_N"/>
    <property type="match status" value="1"/>
</dbReference>
<dbReference type="PANTHER" id="PTHR39639:SF1">
    <property type="entry name" value="DUF262 DOMAIN-CONTAINING PROTEIN"/>
    <property type="match status" value="1"/>
</dbReference>
<reference evidence="3 4" key="1">
    <citation type="submission" date="2017-06" db="EMBL/GenBank/DDBJ databases">
        <title>Sequencing and comparative analysis of myxobacterial genomes.</title>
        <authorList>
            <person name="Rupp O."/>
            <person name="Goesmann A."/>
            <person name="Sogaard-Andersen L."/>
        </authorList>
    </citation>
    <scope>NUCLEOTIDE SEQUENCE [LARGE SCALE GENOMIC DNA]</scope>
    <source>
        <strain evidence="3 4">DSM 52655</strain>
    </source>
</reference>
<accession>A0A250J5H1</accession>